<accession>A0A7T8QS84</accession>
<dbReference type="Proteomes" id="UP000595437">
    <property type="component" value="Chromosome 3"/>
</dbReference>
<keyword evidence="3" id="KW-1185">Reference proteome</keyword>
<evidence type="ECO:0000313" key="2">
    <source>
        <dbReference type="EMBL" id="QQP53239.1"/>
    </source>
</evidence>
<evidence type="ECO:0000313" key="3">
    <source>
        <dbReference type="Proteomes" id="UP000595437"/>
    </source>
</evidence>
<organism evidence="2 3">
    <name type="scientific">Caligus rogercresseyi</name>
    <name type="common">Sea louse</name>
    <dbReference type="NCBI Taxonomy" id="217165"/>
    <lineage>
        <taxon>Eukaryota</taxon>
        <taxon>Metazoa</taxon>
        <taxon>Ecdysozoa</taxon>
        <taxon>Arthropoda</taxon>
        <taxon>Crustacea</taxon>
        <taxon>Multicrustacea</taxon>
        <taxon>Hexanauplia</taxon>
        <taxon>Copepoda</taxon>
        <taxon>Siphonostomatoida</taxon>
        <taxon>Caligidae</taxon>
        <taxon>Caligus</taxon>
    </lineage>
</organism>
<dbReference type="EMBL" id="CP045892">
    <property type="protein sequence ID" value="QQP53239.1"/>
    <property type="molecule type" value="Genomic_DNA"/>
</dbReference>
<proteinExistence type="predicted"/>
<feature type="compositionally biased region" description="Basic and acidic residues" evidence="1">
    <location>
        <begin position="54"/>
        <end position="66"/>
    </location>
</feature>
<reference evidence="3" key="1">
    <citation type="submission" date="2021-01" db="EMBL/GenBank/DDBJ databases">
        <title>Caligus Genome Assembly.</title>
        <authorList>
            <person name="Gallardo-Escarate C."/>
        </authorList>
    </citation>
    <scope>NUCLEOTIDE SEQUENCE [LARGE SCALE GENOMIC DNA]</scope>
</reference>
<dbReference type="AlphaFoldDB" id="A0A7T8QS84"/>
<evidence type="ECO:0000256" key="1">
    <source>
        <dbReference type="SAM" id="MobiDB-lite"/>
    </source>
</evidence>
<sequence length="73" mass="8395">FDHFLNARQAVVRTFRSMSSHNSSNTALIAPEFTCSSWTPELNKLKFIVLKSGEESDHISKDQKCSKERRHKS</sequence>
<gene>
    <name evidence="2" type="ORF">FKW44_005649</name>
</gene>
<protein>
    <submittedName>
        <fullName evidence="2">Uncharacterized protein</fullName>
    </submittedName>
</protein>
<name>A0A7T8QS84_CALRO</name>
<feature type="non-terminal residue" evidence="2">
    <location>
        <position position="1"/>
    </location>
</feature>
<feature type="region of interest" description="Disordered" evidence="1">
    <location>
        <begin position="54"/>
        <end position="73"/>
    </location>
</feature>